<dbReference type="Pfam" id="PF00046">
    <property type="entry name" value="Homeodomain"/>
    <property type="match status" value="1"/>
</dbReference>
<feature type="DNA-binding region" description="Homeobox" evidence="1">
    <location>
        <begin position="200"/>
        <end position="246"/>
    </location>
</feature>
<evidence type="ECO:0000313" key="5">
    <source>
        <dbReference type="EMBL" id="VDM35950.1"/>
    </source>
</evidence>
<evidence type="ECO:0000313" key="6">
    <source>
        <dbReference type="Proteomes" id="UP000274429"/>
    </source>
</evidence>
<organism evidence="7">
    <name type="scientific">Hydatigena taeniaeformis</name>
    <name type="common">Feline tapeworm</name>
    <name type="synonym">Taenia taeniaeformis</name>
    <dbReference type="NCBI Taxonomy" id="6205"/>
    <lineage>
        <taxon>Eukaryota</taxon>
        <taxon>Metazoa</taxon>
        <taxon>Spiralia</taxon>
        <taxon>Lophotrochozoa</taxon>
        <taxon>Platyhelminthes</taxon>
        <taxon>Cestoda</taxon>
        <taxon>Eucestoda</taxon>
        <taxon>Cyclophyllidea</taxon>
        <taxon>Taeniidae</taxon>
        <taxon>Hydatigera</taxon>
    </lineage>
</organism>
<feature type="region of interest" description="Disordered" evidence="3">
    <location>
        <begin position="246"/>
        <end position="269"/>
    </location>
</feature>
<evidence type="ECO:0000256" key="2">
    <source>
        <dbReference type="RuleBase" id="RU000682"/>
    </source>
</evidence>
<dbReference type="InterPro" id="IPR001356">
    <property type="entry name" value="HD"/>
</dbReference>
<keyword evidence="1 2" id="KW-0238">DNA-binding</keyword>
<dbReference type="WBParaSite" id="TTAC_0001098801-mRNA-1">
    <property type="protein sequence ID" value="TTAC_0001098801-mRNA-1"/>
    <property type="gene ID" value="TTAC_0001098801"/>
</dbReference>
<dbReference type="SMART" id="SM00389">
    <property type="entry name" value="HOX"/>
    <property type="match status" value="1"/>
</dbReference>
<sequence length="303" mass="33071">MDPLNCSRSTPRQLKVMQVEDLVEADTFPLHNSSPRGFCLPCLRLALADDGQKVDEREFKNLNSDGDKSLEDIKQSQQSSTSTIGQIYTDILKRTIGFGTKQTTFPKVEATTNGSGGYNDYDDDINVGTDEEDAETYSQAHFTKTSSNNGPANSNGSFESYHALVGYESQTTSTATPSVAAVSSVAIAAAAAAAAASAKQKRHRTRFTPGQLNELERVFAKTHYPDIFMREELALRIGLTESRVQSDWSGGGDGVEDQDKRGSGGLWRRWRYEQGEGGGTRQQMLTPRQNNFVLEVKATGGHG</sequence>
<name>A0A0R3XBR1_HYDTA</name>
<dbReference type="STRING" id="6205.A0A0R3XBR1"/>
<dbReference type="SUPFAM" id="SSF46689">
    <property type="entry name" value="Homeodomain-like"/>
    <property type="match status" value="1"/>
</dbReference>
<dbReference type="Proteomes" id="UP000274429">
    <property type="component" value="Unassembled WGS sequence"/>
</dbReference>
<evidence type="ECO:0000256" key="1">
    <source>
        <dbReference type="PROSITE-ProRule" id="PRU00108"/>
    </source>
</evidence>
<keyword evidence="1 2" id="KW-0539">Nucleus</keyword>
<proteinExistence type="predicted"/>
<dbReference type="AlphaFoldDB" id="A0A0R3XBR1"/>
<gene>
    <name evidence="5" type="ORF">TTAC_LOCUS10970</name>
</gene>
<dbReference type="PANTHER" id="PTHR46770:SF1">
    <property type="entry name" value="HOMEOBOX PROTEIN ORTHOPEDIA"/>
    <property type="match status" value="1"/>
</dbReference>
<reference evidence="7" key="1">
    <citation type="submission" date="2017-02" db="UniProtKB">
        <authorList>
            <consortium name="WormBaseParasite"/>
        </authorList>
    </citation>
    <scope>IDENTIFICATION</scope>
</reference>
<reference evidence="5 6" key="2">
    <citation type="submission" date="2018-11" db="EMBL/GenBank/DDBJ databases">
        <authorList>
            <consortium name="Pathogen Informatics"/>
        </authorList>
    </citation>
    <scope>NUCLEOTIDE SEQUENCE [LARGE SCALE GENOMIC DNA]</scope>
</reference>
<dbReference type="InterPro" id="IPR009057">
    <property type="entry name" value="Homeodomain-like_sf"/>
</dbReference>
<keyword evidence="1 2" id="KW-0371">Homeobox</keyword>
<evidence type="ECO:0000259" key="4">
    <source>
        <dbReference type="PROSITE" id="PS50071"/>
    </source>
</evidence>
<dbReference type="PANTHER" id="PTHR46770">
    <property type="entry name" value="HOMEOBOX PROTEIN ORTHOPEDIA"/>
    <property type="match status" value="1"/>
</dbReference>
<dbReference type="InterPro" id="IPR051895">
    <property type="entry name" value="OTP_Homeobox"/>
</dbReference>
<evidence type="ECO:0000256" key="3">
    <source>
        <dbReference type="SAM" id="MobiDB-lite"/>
    </source>
</evidence>
<evidence type="ECO:0000313" key="7">
    <source>
        <dbReference type="WBParaSite" id="TTAC_0001098801-mRNA-1"/>
    </source>
</evidence>
<dbReference type="PROSITE" id="PS50071">
    <property type="entry name" value="HOMEOBOX_2"/>
    <property type="match status" value="1"/>
</dbReference>
<dbReference type="GO" id="GO:0030182">
    <property type="term" value="P:neuron differentiation"/>
    <property type="evidence" value="ECO:0007669"/>
    <property type="project" value="TreeGrafter"/>
</dbReference>
<dbReference type="OrthoDB" id="6159439at2759"/>
<dbReference type="CDD" id="cd00086">
    <property type="entry name" value="homeodomain"/>
    <property type="match status" value="1"/>
</dbReference>
<feature type="domain" description="Homeobox" evidence="4">
    <location>
        <begin position="198"/>
        <end position="245"/>
    </location>
</feature>
<accession>A0A0R3XBR1</accession>
<dbReference type="Gene3D" id="1.10.10.60">
    <property type="entry name" value="Homeodomain-like"/>
    <property type="match status" value="1"/>
</dbReference>
<keyword evidence="6" id="KW-1185">Reference proteome</keyword>
<dbReference type="GO" id="GO:0003677">
    <property type="term" value="F:DNA binding"/>
    <property type="evidence" value="ECO:0007669"/>
    <property type="project" value="UniProtKB-UniRule"/>
</dbReference>
<protein>
    <submittedName>
        <fullName evidence="7">Homeobox domain-containing protein</fullName>
    </submittedName>
</protein>
<dbReference type="EMBL" id="UYWX01022631">
    <property type="protein sequence ID" value="VDM35950.1"/>
    <property type="molecule type" value="Genomic_DNA"/>
</dbReference>
<comment type="subcellular location">
    <subcellularLocation>
        <location evidence="1 2">Nucleus</location>
    </subcellularLocation>
</comment>
<dbReference type="GO" id="GO:0005634">
    <property type="term" value="C:nucleus"/>
    <property type="evidence" value="ECO:0007669"/>
    <property type="project" value="UniProtKB-SubCell"/>
</dbReference>